<feature type="chain" id="PRO_5037634777" description="Lipoprotein" evidence="1">
    <location>
        <begin position="17"/>
        <end position="212"/>
    </location>
</feature>
<accession>A0A935C671</accession>
<dbReference type="Proteomes" id="UP000611723">
    <property type="component" value="Unassembled WGS sequence"/>
</dbReference>
<evidence type="ECO:0000313" key="2">
    <source>
        <dbReference type="EMBL" id="MBK6263562.1"/>
    </source>
</evidence>
<keyword evidence="1" id="KW-0732">Signal</keyword>
<dbReference type="PROSITE" id="PS51257">
    <property type="entry name" value="PROKAR_LIPOPROTEIN"/>
    <property type="match status" value="1"/>
</dbReference>
<feature type="signal peptide" evidence="1">
    <location>
        <begin position="1"/>
        <end position="16"/>
    </location>
</feature>
<keyword evidence="3" id="KW-1185">Reference proteome</keyword>
<gene>
    <name evidence="2" type="ORF">JKA74_00830</name>
</gene>
<sequence>MKFNTPLSFLKITALAAILFTACEPCYDCGPENAYPYFNLSILNKTSLDTLRTDSSALVAEIKAIDNLIKDPANAPIIDSLNSEKTASQQSLTYIKNLITTTKNRLISIHSINGEEGLFINQNGGDSLTRFKIPINTNTNESEYQIQIEGANFENYLKISYELSDTVLNSKITKKASNLQVITHEFESLISPRGCTPIIECSSNELQIYVEI</sequence>
<dbReference type="AlphaFoldDB" id="A0A935C671"/>
<dbReference type="RefSeq" id="WP_201429254.1">
    <property type="nucleotide sequence ID" value="NZ_JAEQBW010000001.1"/>
</dbReference>
<comment type="caution">
    <text evidence="2">The sequence shown here is derived from an EMBL/GenBank/DDBJ whole genome shotgun (WGS) entry which is preliminary data.</text>
</comment>
<evidence type="ECO:0008006" key="4">
    <source>
        <dbReference type="Google" id="ProtNLM"/>
    </source>
</evidence>
<evidence type="ECO:0000313" key="3">
    <source>
        <dbReference type="Proteomes" id="UP000611723"/>
    </source>
</evidence>
<protein>
    <recommendedName>
        <fullName evidence="4">Lipoprotein</fullName>
    </recommendedName>
</protein>
<name>A0A935C671_9BACT</name>
<reference evidence="2" key="1">
    <citation type="submission" date="2021-01" db="EMBL/GenBank/DDBJ databases">
        <title>Marivirga aurantiaca sp. nov., isolated from intertidal surface sediments.</title>
        <authorList>
            <person name="Zhang M."/>
        </authorList>
    </citation>
    <scope>NUCLEOTIDE SEQUENCE</scope>
    <source>
        <strain evidence="2">S37H4</strain>
    </source>
</reference>
<organism evidence="2 3">
    <name type="scientific">Marivirga aurantiaca</name>
    <dbReference type="NCBI Taxonomy" id="2802615"/>
    <lineage>
        <taxon>Bacteria</taxon>
        <taxon>Pseudomonadati</taxon>
        <taxon>Bacteroidota</taxon>
        <taxon>Cytophagia</taxon>
        <taxon>Cytophagales</taxon>
        <taxon>Marivirgaceae</taxon>
        <taxon>Marivirga</taxon>
    </lineage>
</organism>
<dbReference type="EMBL" id="JAEQBW010000001">
    <property type="protein sequence ID" value="MBK6263562.1"/>
    <property type="molecule type" value="Genomic_DNA"/>
</dbReference>
<evidence type="ECO:0000256" key="1">
    <source>
        <dbReference type="SAM" id="SignalP"/>
    </source>
</evidence>
<proteinExistence type="predicted"/>